<dbReference type="CDD" id="cd04491">
    <property type="entry name" value="SoSSB_OBF"/>
    <property type="match status" value="2"/>
</dbReference>
<sequence length="433" mass="48516">MNDKYALHIEELAKALDGIDQDDIKNELDKLLRFRVPLEEAKQTVLNKFSSKEASEIKIKDISNAPKSFTLKGRITSVEKKKFVQKGETVNLYSGKIVDETGVCLFTAWDDFHLNEGDIIRVQNAYMKFWNNRPELNLGQRSIVEKLHEDPSIPRTEQFFTQNKKIIEINSSDMLVSSQGVVTEMYHRDVNVKGKDTIIIEGVIADETGKLPFTSWVPMDGIDIGSTVSFKAAHVRLFRGIPSLNIAHETSWELLPDDKCVFSKNDIIKDDPISIPIASVLEKDGLFDVVVTGNIISVRPGSGLIERCPFCNRVIQSNVCRAHGNVEGVKDMRIKMILDDGTGAVYIMLNKELSETVYGKSMNEAENIMKLSLSKDAVYESMKRSLIGAYLTVRGNSSKSEFGTTIVARSAWFTADDLLSRLESILSKLPEDV</sequence>
<accession>L0KTC8</accession>
<dbReference type="GO" id="GO:0003677">
    <property type="term" value="F:DNA binding"/>
    <property type="evidence" value="ECO:0007669"/>
    <property type="project" value="UniProtKB-KW"/>
</dbReference>
<dbReference type="OrthoDB" id="335252at2157"/>
<dbReference type="SUPFAM" id="SSF50249">
    <property type="entry name" value="Nucleic acid-binding proteins"/>
    <property type="match status" value="3"/>
</dbReference>
<dbReference type="GO" id="GO:0010212">
    <property type="term" value="P:response to ionizing radiation"/>
    <property type="evidence" value="ECO:0007669"/>
    <property type="project" value="TreeGrafter"/>
</dbReference>
<dbReference type="InterPro" id="IPR051231">
    <property type="entry name" value="SOSS-B"/>
</dbReference>
<evidence type="ECO:0000313" key="3">
    <source>
        <dbReference type="Proteomes" id="UP000010866"/>
    </source>
</evidence>
<name>L0KTC8_METHD</name>
<proteinExistence type="predicted"/>
<dbReference type="HOGENOM" id="CLU_031172_1_0_2"/>
<dbReference type="STRING" id="867904.Metho_0423"/>
<organism evidence="2 3">
    <name type="scientific">Methanomethylovorans hollandica (strain DSM 15978 / NBRC 107637 / DMS1)</name>
    <dbReference type="NCBI Taxonomy" id="867904"/>
    <lineage>
        <taxon>Archaea</taxon>
        <taxon>Methanobacteriati</taxon>
        <taxon>Methanobacteriota</taxon>
        <taxon>Stenosarchaea group</taxon>
        <taxon>Methanomicrobia</taxon>
        <taxon>Methanosarcinales</taxon>
        <taxon>Methanosarcinaceae</taxon>
        <taxon>Methanomethylovorans</taxon>
    </lineage>
</organism>
<evidence type="ECO:0000313" key="2">
    <source>
        <dbReference type="EMBL" id="AGB48692.1"/>
    </source>
</evidence>
<dbReference type="EMBL" id="CP003362">
    <property type="protein sequence ID" value="AGB48692.1"/>
    <property type="molecule type" value="Genomic_DNA"/>
</dbReference>
<dbReference type="GeneID" id="14407529"/>
<keyword evidence="1 2" id="KW-0238">DNA-binding</keyword>
<dbReference type="Gene3D" id="2.40.50.140">
    <property type="entry name" value="Nucleic acid-binding proteins"/>
    <property type="match status" value="2"/>
</dbReference>
<dbReference type="AlphaFoldDB" id="L0KTC8"/>
<dbReference type="GO" id="GO:0000724">
    <property type="term" value="P:double-strand break repair via homologous recombination"/>
    <property type="evidence" value="ECO:0007669"/>
    <property type="project" value="TreeGrafter"/>
</dbReference>
<dbReference type="PANTHER" id="PTHR13356:SF0">
    <property type="entry name" value="SOSS COMPLEX SUBUNIT B HOMOLOG"/>
    <property type="match status" value="1"/>
</dbReference>
<dbReference type="Proteomes" id="UP000010866">
    <property type="component" value="Chromosome"/>
</dbReference>
<keyword evidence="3" id="KW-1185">Reference proteome</keyword>
<protein>
    <submittedName>
        <fullName evidence="2">Single-stranded DNA-binding protein</fullName>
    </submittedName>
</protein>
<reference evidence="3" key="1">
    <citation type="submission" date="2012-02" db="EMBL/GenBank/DDBJ databases">
        <title>Complete sequence of chromosome of Methanomethylovorans hollandica DSM 15978.</title>
        <authorList>
            <person name="Lucas S."/>
            <person name="Copeland A."/>
            <person name="Lapidus A."/>
            <person name="Glavina del Rio T."/>
            <person name="Dalin E."/>
            <person name="Tice H."/>
            <person name="Bruce D."/>
            <person name="Goodwin L."/>
            <person name="Pitluck S."/>
            <person name="Peters L."/>
            <person name="Mikhailova N."/>
            <person name="Held B."/>
            <person name="Kyrpides N."/>
            <person name="Mavromatis K."/>
            <person name="Ivanova N."/>
            <person name="Brettin T."/>
            <person name="Detter J.C."/>
            <person name="Han C."/>
            <person name="Larimer F."/>
            <person name="Land M."/>
            <person name="Hauser L."/>
            <person name="Markowitz V."/>
            <person name="Cheng J.-F."/>
            <person name="Hugenholtz P."/>
            <person name="Woyke T."/>
            <person name="Wu D."/>
            <person name="Spring S."/>
            <person name="Schroeder M."/>
            <person name="Brambilla E."/>
            <person name="Klenk H.-P."/>
            <person name="Eisen J.A."/>
        </authorList>
    </citation>
    <scope>NUCLEOTIDE SEQUENCE [LARGE SCALE GENOMIC DNA]</scope>
    <source>
        <strain evidence="3">DSM 15978 / NBRC 107637 / DMS1</strain>
    </source>
</reference>
<dbReference type="RefSeq" id="WP_015323861.1">
    <property type="nucleotide sequence ID" value="NC_019977.1"/>
</dbReference>
<dbReference type="InterPro" id="IPR012340">
    <property type="entry name" value="NA-bd_OB-fold"/>
</dbReference>
<dbReference type="NCBIfam" id="NF005554">
    <property type="entry name" value="PRK07218.1"/>
    <property type="match status" value="1"/>
</dbReference>
<gene>
    <name evidence="2" type="ordered locus">Metho_0423</name>
</gene>
<dbReference type="PANTHER" id="PTHR13356">
    <property type="entry name" value="OB FOLD NUCLEIC ACID BINDING PROTEIN-RELATED"/>
    <property type="match status" value="1"/>
</dbReference>
<dbReference type="KEGG" id="mhz:Metho_0423"/>
<evidence type="ECO:0000256" key="1">
    <source>
        <dbReference type="ARBA" id="ARBA00023125"/>
    </source>
</evidence>